<reference evidence="2 3" key="1">
    <citation type="submission" date="2019-12" db="EMBL/GenBank/DDBJ databases">
        <authorList>
            <person name="Alioto T."/>
            <person name="Alioto T."/>
            <person name="Gomez Garrido J."/>
        </authorList>
    </citation>
    <scope>NUCLEOTIDE SEQUENCE [LARGE SCALE GENOMIC DNA]</scope>
</reference>
<evidence type="ECO:0000313" key="3">
    <source>
        <dbReference type="Proteomes" id="UP000594638"/>
    </source>
</evidence>
<dbReference type="EMBL" id="CACTIH010005443">
    <property type="protein sequence ID" value="CAA2992930.1"/>
    <property type="molecule type" value="Genomic_DNA"/>
</dbReference>
<dbReference type="GO" id="GO:0006952">
    <property type="term" value="P:defense response"/>
    <property type="evidence" value="ECO:0007669"/>
    <property type="project" value="InterPro"/>
</dbReference>
<dbReference type="PANTHER" id="PTHR32246">
    <property type="entry name" value="INGRESSION PROTEIN FIC1"/>
    <property type="match status" value="1"/>
</dbReference>
<dbReference type="CDD" id="cd04051">
    <property type="entry name" value="C2_SRC2_like"/>
    <property type="match status" value="1"/>
</dbReference>
<protein>
    <submittedName>
        <fullName evidence="2">BON1-associated 2-like</fullName>
    </submittedName>
</protein>
<dbReference type="SMART" id="SM00239">
    <property type="entry name" value="C2"/>
    <property type="match status" value="1"/>
</dbReference>
<dbReference type="InterPro" id="IPR044750">
    <property type="entry name" value="C2_SRC2/BAP"/>
</dbReference>
<dbReference type="SUPFAM" id="SSF49562">
    <property type="entry name" value="C2 domain (Calcium/lipid-binding domain, CaLB)"/>
    <property type="match status" value="1"/>
</dbReference>
<dbReference type="Pfam" id="PF00168">
    <property type="entry name" value="C2"/>
    <property type="match status" value="1"/>
</dbReference>
<feature type="domain" description="C2" evidence="1">
    <location>
        <begin position="1"/>
        <end position="108"/>
    </location>
</feature>
<dbReference type="AlphaFoldDB" id="A0A8S0SLP5"/>
<evidence type="ECO:0000259" key="1">
    <source>
        <dbReference type="PROSITE" id="PS50004"/>
    </source>
</evidence>
<dbReference type="Gene3D" id="2.60.40.150">
    <property type="entry name" value="C2 domain"/>
    <property type="match status" value="1"/>
</dbReference>
<sequence>MEKSSSRMIEITVISCEDLRVNRRQLVKKNAFVIVQTGSSRTTKMDKDGGSYPIWNERLVMELPMHARFINVEVQCKAFSGGNKLVGTARIPVSDFSGGYLPENYLSFLSYRLRDRNEERNGIINLSVKVIGPENKSRVTSFPRPRTRTEVLVDNKVSGGLVVGIPVPYSY</sequence>
<dbReference type="Gramene" id="OE9A091476T1">
    <property type="protein sequence ID" value="OE9A091476C1"/>
    <property type="gene ID" value="OE9A091476"/>
</dbReference>
<dbReference type="PANTHER" id="PTHR32246:SF17">
    <property type="entry name" value="BON1-ASSOCIATED PROTEIN 2"/>
    <property type="match status" value="1"/>
</dbReference>
<dbReference type="InterPro" id="IPR000008">
    <property type="entry name" value="C2_dom"/>
</dbReference>
<name>A0A8S0SLP5_OLEEU</name>
<comment type="caution">
    <text evidence="2">The sequence shown here is derived from an EMBL/GenBank/DDBJ whole genome shotgun (WGS) entry which is preliminary data.</text>
</comment>
<evidence type="ECO:0000313" key="2">
    <source>
        <dbReference type="EMBL" id="CAA2992930.1"/>
    </source>
</evidence>
<accession>A0A8S0SLP5</accession>
<proteinExistence type="predicted"/>
<dbReference type="Proteomes" id="UP000594638">
    <property type="component" value="Unassembled WGS sequence"/>
</dbReference>
<dbReference type="InterPro" id="IPR035892">
    <property type="entry name" value="C2_domain_sf"/>
</dbReference>
<keyword evidence="3" id="KW-1185">Reference proteome</keyword>
<organism evidence="2 3">
    <name type="scientific">Olea europaea subsp. europaea</name>
    <dbReference type="NCBI Taxonomy" id="158383"/>
    <lineage>
        <taxon>Eukaryota</taxon>
        <taxon>Viridiplantae</taxon>
        <taxon>Streptophyta</taxon>
        <taxon>Embryophyta</taxon>
        <taxon>Tracheophyta</taxon>
        <taxon>Spermatophyta</taxon>
        <taxon>Magnoliopsida</taxon>
        <taxon>eudicotyledons</taxon>
        <taxon>Gunneridae</taxon>
        <taxon>Pentapetalae</taxon>
        <taxon>asterids</taxon>
        <taxon>lamiids</taxon>
        <taxon>Lamiales</taxon>
        <taxon>Oleaceae</taxon>
        <taxon>Oleeae</taxon>
        <taxon>Olea</taxon>
    </lineage>
</organism>
<gene>
    <name evidence="2" type="ORF">OLEA9_A091476</name>
</gene>
<dbReference type="PROSITE" id="PS50004">
    <property type="entry name" value="C2"/>
    <property type="match status" value="1"/>
</dbReference>
<dbReference type="OrthoDB" id="884464at2759"/>